<keyword evidence="2" id="KW-1185">Reference proteome</keyword>
<comment type="caution">
    <text evidence="1">The sequence shown here is derived from an EMBL/GenBank/DDBJ whole genome shotgun (WGS) entry which is preliminary data.</text>
</comment>
<evidence type="ECO:0000313" key="1">
    <source>
        <dbReference type="EMBL" id="MCM2391730.1"/>
    </source>
</evidence>
<organism evidence="1 2">
    <name type="scientific">Streptomyces albipurpureus</name>
    <dbReference type="NCBI Taxonomy" id="2897419"/>
    <lineage>
        <taxon>Bacteria</taxon>
        <taxon>Bacillati</taxon>
        <taxon>Actinomycetota</taxon>
        <taxon>Actinomycetes</taxon>
        <taxon>Kitasatosporales</taxon>
        <taxon>Streptomycetaceae</taxon>
        <taxon>Streptomyces</taxon>
    </lineage>
</organism>
<sequence length="102" mass="11302">MTLDELIVLLESVDPGKVVRRGFNNPHSYRGYYDELAFEPAWDTTVAEMLEAVRSAKGATYEGWKGGEFTMSGYTECWLSIEGSASGETLGRTLVELMLGLE</sequence>
<gene>
    <name evidence="1" type="ORF">NBG84_26175</name>
</gene>
<dbReference type="RefSeq" id="WP_250922056.1">
    <property type="nucleotide sequence ID" value="NZ_JAMQAW010000032.1"/>
</dbReference>
<name>A0ABT0UUF2_9ACTN</name>
<protein>
    <submittedName>
        <fullName evidence="1">Uncharacterized protein</fullName>
    </submittedName>
</protein>
<dbReference type="Proteomes" id="UP001431429">
    <property type="component" value="Unassembled WGS sequence"/>
</dbReference>
<dbReference type="EMBL" id="JAMQAW010000032">
    <property type="protein sequence ID" value="MCM2391730.1"/>
    <property type="molecule type" value="Genomic_DNA"/>
</dbReference>
<evidence type="ECO:0000313" key="2">
    <source>
        <dbReference type="Proteomes" id="UP001431429"/>
    </source>
</evidence>
<proteinExistence type="predicted"/>
<reference evidence="1" key="1">
    <citation type="submission" date="2022-06" db="EMBL/GenBank/DDBJ databases">
        <title>Genome public.</title>
        <authorList>
            <person name="Sun Q."/>
        </authorList>
    </citation>
    <scope>NUCLEOTIDE SEQUENCE</scope>
    <source>
        <strain evidence="1">CWNU-1</strain>
    </source>
</reference>
<accession>A0ABT0UUF2</accession>